<organism evidence="1 2">
    <name type="scientific">Streblomastix strix</name>
    <dbReference type="NCBI Taxonomy" id="222440"/>
    <lineage>
        <taxon>Eukaryota</taxon>
        <taxon>Metamonada</taxon>
        <taxon>Preaxostyla</taxon>
        <taxon>Oxymonadida</taxon>
        <taxon>Streblomastigidae</taxon>
        <taxon>Streblomastix</taxon>
    </lineage>
</organism>
<dbReference type="AlphaFoldDB" id="A0A5J4UMF0"/>
<evidence type="ECO:0000313" key="1">
    <source>
        <dbReference type="EMBL" id="KAA6370925.1"/>
    </source>
</evidence>
<proteinExistence type="predicted"/>
<protein>
    <submittedName>
        <fullName evidence="1">Uncharacterized protein</fullName>
    </submittedName>
</protein>
<sequence length="42" mass="4909">MAKTFDMNQIRYSCGDIDSMAQAISKNPEAEEGYKRKYKYII</sequence>
<dbReference type="Proteomes" id="UP000324800">
    <property type="component" value="Unassembled WGS sequence"/>
</dbReference>
<gene>
    <name evidence="1" type="ORF">EZS28_033548</name>
</gene>
<accession>A0A5J4UMF0</accession>
<dbReference type="EMBL" id="SNRW01014938">
    <property type="protein sequence ID" value="KAA6370925.1"/>
    <property type="molecule type" value="Genomic_DNA"/>
</dbReference>
<reference evidence="1 2" key="1">
    <citation type="submission" date="2019-03" db="EMBL/GenBank/DDBJ databases">
        <title>Single cell metagenomics reveals metabolic interactions within the superorganism composed of flagellate Streblomastix strix and complex community of Bacteroidetes bacteria on its surface.</title>
        <authorList>
            <person name="Treitli S.C."/>
            <person name="Kolisko M."/>
            <person name="Husnik F."/>
            <person name="Keeling P."/>
            <person name="Hampl V."/>
        </authorList>
    </citation>
    <scope>NUCLEOTIDE SEQUENCE [LARGE SCALE GENOMIC DNA]</scope>
    <source>
        <strain evidence="1">ST1C</strain>
    </source>
</reference>
<feature type="non-terminal residue" evidence="1">
    <location>
        <position position="42"/>
    </location>
</feature>
<evidence type="ECO:0000313" key="2">
    <source>
        <dbReference type="Proteomes" id="UP000324800"/>
    </source>
</evidence>
<name>A0A5J4UMF0_9EUKA</name>
<comment type="caution">
    <text evidence="1">The sequence shown here is derived from an EMBL/GenBank/DDBJ whole genome shotgun (WGS) entry which is preliminary data.</text>
</comment>